<gene>
    <name evidence="4" type="ORF">L484_003116</name>
</gene>
<dbReference type="InterPro" id="IPR053168">
    <property type="entry name" value="Glutamic_endopeptidase"/>
</dbReference>
<evidence type="ECO:0000313" key="4">
    <source>
        <dbReference type="EMBL" id="EXC07672.1"/>
    </source>
</evidence>
<reference evidence="5" key="1">
    <citation type="submission" date="2013-01" db="EMBL/GenBank/DDBJ databases">
        <title>Draft Genome Sequence of a Mulberry Tree, Morus notabilis C.K. Schneid.</title>
        <authorList>
            <person name="He N."/>
            <person name="Zhao S."/>
        </authorList>
    </citation>
    <scope>NUCLEOTIDE SEQUENCE</scope>
</reference>
<dbReference type="STRING" id="981085.W9RTC9"/>
<accession>W9RTC9</accession>
<dbReference type="InterPro" id="IPR025521">
    <property type="entry name" value="Neprosin_propep"/>
</dbReference>
<evidence type="ECO:0000259" key="2">
    <source>
        <dbReference type="Pfam" id="PF03080"/>
    </source>
</evidence>
<proteinExistence type="predicted"/>
<evidence type="ECO:0000259" key="3">
    <source>
        <dbReference type="Pfam" id="PF14365"/>
    </source>
</evidence>
<dbReference type="Proteomes" id="UP000030645">
    <property type="component" value="Unassembled WGS sequence"/>
</dbReference>
<feature type="domain" description="Neprosin PEP catalytic" evidence="2">
    <location>
        <begin position="126"/>
        <end position="147"/>
    </location>
</feature>
<protein>
    <recommendedName>
        <fullName evidence="6">Neprosin domain-containing protein</fullName>
    </recommendedName>
</protein>
<dbReference type="eggNOG" id="ENOG502SJCP">
    <property type="taxonomic scope" value="Eukaryota"/>
</dbReference>
<evidence type="ECO:0008006" key="6">
    <source>
        <dbReference type="Google" id="ProtNLM"/>
    </source>
</evidence>
<dbReference type="Pfam" id="PF14365">
    <property type="entry name" value="Neprosin_AP"/>
    <property type="match status" value="1"/>
</dbReference>
<name>W9RTC9_9ROSA</name>
<dbReference type="AlphaFoldDB" id="W9RTC9"/>
<dbReference type="PANTHER" id="PTHR31589">
    <property type="entry name" value="PROTEIN, PUTATIVE (DUF239)-RELATED-RELATED"/>
    <property type="match status" value="1"/>
</dbReference>
<dbReference type="PANTHER" id="PTHR31589:SF110">
    <property type="entry name" value="PROTEIN, PUTATIVE (DUF239)-RELATED"/>
    <property type="match status" value="1"/>
</dbReference>
<sequence>MERENGQLIDCVEIYRQPAFDHPLLRNHTIQMKPSSKVPSSVREANDNNQYKPIELYSGWLKNGEWKEQFPSCYAHVGLDSSGPYYGAKAQINMWNPLTFGRECSFAQFWIAGPNTDNLNTVEAGWLADGYKRTGCYNLDCPGFEQAKILVLEKYLDTLMLNITTAIESGSHLWIPYCETQFLLVGNAEYHRTLSSREEITPKLASHKLLHDKVLYSPGSDHNENDSDKPPVYFTYVRRNKRQGQKGNSVEGLPNVEE</sequence>
<evidence type="ECO:0000313" key="5">
    <source>
        <dbReference type="Proteomes" id="UP000030645"/>
    </source>
</evidence>
<feature type="domain" description="Neprosin activation peptide" evidence="3">
    <location>
        <begin position="4"/>
        <end position="64"/>
    </location>
</feature>
<dbReference type="InterPro" id="IPR004314">
    <property type="entry name" value="Neprosin"/>
</dbReference>
<keyword evidence="5" id="KW-1185">Reference proteome</keyword>
<dbReference type="EMBL" id="KE345588">
    <property type="protein sequence ID" value="EXC07672.1"/>
    <property type="molecule type" value="Genomic_DNA"/>
</dbReference>
<evidence type="ECO:0000256" key="1">
    <source>
        <dbReference type="SAM" id="MobiDB-lite"/>
    </source>
</evidence>
<feature type="region of interest" description="Disordered" evidence="1">
    <location>
        <begin position="238"/>
        <end position="258"/>
    </location>
</feature>
<organism evidence="4 5">
    <name type="scientific">Morus notabilis</name>
    <dbReference type="NCBI Taxonomy" id="981085"/>
    <lineage>
        <taxon>Eukaryota</taxon>
        <taxon>Viridiplantae</taxon>
        <taxon>Streptophyta</taxon>
        <taxon>Embryophyta</taxon>
        <taxon>Tracheophyta</taxon>
        <taxon>Spermatophyta</taxon>
        <taxon>Magnoliopsida</taxon>
        <taxon>eudicotyledons</taxon>
        <taxon>Gunneridae</taxon>
        <taxon>Pentapetalae</taxon>
        <taxon>rosids</taxon>
        <taxon>fabids</taxon>
        <taxon>Rosales</taxon>
        <taxon>Moraceae</taxon>
        <taxon>Moreae</taxon>
        <taxon>Morus</taxon>
    </lineage>
</organism>
<dbReference type="Pfam" id="PF03080">
    <property type="entry name" value="Neprosin"/>
    <property type="match status" value="1"/>
</dbReference>